<dbReference type="FunCoup" id="F0ZR47">
    <property type="interactions" value="937"/>
</dbReference>
<feature type="compositionally biased region" description="Basic residues" evidence="1">
    <location>
        <begin position="1"/>
        <end position="10"/>
    </location>
</feature>
<protein>
    <recommendedName>
        <fullName evidence="4">rRNA-processing protein FYV7</fullName>
    </recommendedName>
</protein>
<feature type="region of interest" description="Disordered" evidence="1">
    <location>
        <begin position="1"/>
        <end position="28"/>
    </location>
</feature>
<dbReference type="Proteomes" id="UP000001064">
    <property type="component" value="Unassembled WGS sequence"/>
</dbReference>
<dbReference type="GeneID" id="10504256"/>
<evidence type="ECO:0000313" key="3">
    <source>
        <dbReference type="Proteomes" id="UP000001064"/>
    </source>
</evidence>
<dbReference type="RefSeq" id="XP_003289887.1">
    <property type="nucleotide sequence ID" value="XM_003289839.1"/>
</dbReference>
<dbReference type="STRING" id="5786.F0ZR47"/>
<proteinExistence type="predicted"/>
<gene>
    <name evidence="2" type="ORF">DICPUDRAFT_36498</name>
</gene>
<evidence type="ECO:0000313" key="2">
    <source>
        <dbReference type="EMBL" id="EGC33572.1"/>
    </source>
</evidence>
<dbReference type="Pfam" id="PF08524">
    <property type="entry name" value="rRNA_processing"/>
    <property type="match status" value="1"/>
</dbReference>
<reference evidence="3" key="1">
    <citation type="journal article" date="2011" name="Genome Biol.">
        <title>Comparative genomics of the social amoebae Dictyostelium discoideum and Dictyostelium purpureum.</title>
        <authorList>
            <consortium name="US DOE Joint Genome Institute (JGI-PGF)"/>
            <person name="Sucgang R."/>
            <person name="Kuo A."/>
            <person name="Tian X."/>
            <person name="Salerno W."/>
            <person name="Parikh A."/>
            <person name="Feasley C.L."/>
            <person name="Dalin E."/>
            <person name="Tu H."/>
            <person name="Huang E."/>
            <person name="Barry K."/>
            <person name="Lindquist E."/>
            <person name="Shapiro H."/>
            <person name="Bruce D."/>
            <person name="Schmutz J."/>
            <person name="Salamov A."/>
            <person name="Fey P."/>
            <person name="Gaudet P."/>
            <person name="Anjard C."/>
            <person name="Babu M.M."/>
            <person name="Basu S."/>
            <person name="Bushmanova Y."/>
            <person name="van der Wel H."/>
            <person name="Katoh-Kurasawa M."/>
            <person name="Dinh C."/>
            <person name="Coutinho P.M."/>
            <person name="Saito T."/>
            <person name="Elias M."/>
            <person name="Schaap P."/>
            <person name="Kay R.R."/>
            <person name="Henrissat B."/>
            <person name="Eichinger L."/>
            <person name="Rivero F."/>
            <person name="Putnam N.H."/>
            <person name="West C.M."/>
            <person name="Loomis W.F."/>
            <person name="Chisholm R.L."/>
            <person name="Shaulsky G."/>
            <person name="Strassmann J.E."/>
            <person name="Queller D.C."/>
            <person name="Kuspa A."/>
            <person name="Grigoriev I.V."/>
        </authorList>
    </citation>
    <scope>NUCLEOTIDE SEQUENCE [LARGE SCALE GENOMIC DNA]</scope>
    <source>
        <strain evidence="3">QSDP1</strain>
    </source>
</reference>
<dbReference type="VEuPathDB" id="AmoebaDB:DICPUDRAFT_36498"/>
<dbReference type="OrthoDB" id="21300at2759"/>
<dbReference type="AlphaFoldDB" id="F0ZR47"/>
<feature type="compositionally biased region" description="Basic and acidic residues" evidence="1">
    <location>
        <begin position="92"/>
        <end position="115"/>
    </location>
</feature>
<dbReference type="InterPro" id="IPR013730">
    <property type="entry name" value="Fyv7/TAP26"/>
</dbReference>
<organism evidence="2 3">
    <name type="scientific">Dictyostelium purpureum</name>
    <name type="common">Slime mold</name>
    <dbReference type="NCBI Taxonomy" id="5786"/>
    <lineage>
        <taxon>Eukaryota</taxon>
        <taxon>Amoebozoa</taxon>
        <taxon>Evosea</taxon>
        <taxon>Eumycetozoa</taxon>
        <taxon>Dictyostelia</taxon>
        <taxon>Dictyosteliales</taxon>
        <taxon>Dictyosteliaceae</taxon>
        <taxon>Dictyostelium</taxon>
    </lineage>
</organism>
<feature type="compositionally biased region" description="Basic and acidic residues" evidence="1">
    <location>
        <begin position="153"/>
        <end position="177"/>
    </location>
</feature>
<evidence type="ECO:0000256" key="1">
    <source>
        <dbReference type="SAM" id="MobiDB-lite"/>
    </source>
</evidence>
<keyword evidence="3" id="KW-1185">Reference proteome</keyword>
<feature type="region of interest" description="Disordered" evidence="1">
    <location>
        <begin position="78"/>
        <end position="182"/>
    </location>
</feature>
<sequence length="256" mass="30596">MSNKDKKKIFAQRARIGQNQSEDRDRLSIGRFADRNKVYVSKKKIELHKKEKEFKSKYERSKQINRDDNKAVADIYSQYQNNDPLSRFATGDNKKYSELSRKSIRENKKNKKGDDYDQDTNDNDNENENEYSNKINNKKENNKNNNNNNSNNKNDKNIDNKNENKKDGEEAMDERETNFSVQKQFQLAKQQYLKEKKEREEMFKQIEEKKEQTKKHIQQKKKEKFAVILKKTKKGQPIMSNQINKLLSKLQKEENN</sequence>
<dbReference type="OMA" id="GQPIMSN"/>
<dbReference type="EMBL" id="GL871135">
    <property type="protein sequence ID" value="EGC33572.1"/>
    <property type="molecule type" value="Genomic_DNA"/>
</dbReference>
<dbReference type="eggNOG" id="ENOG502RHCX">
    <property type="taxonomic scope" value="Eukaryota"/>
</dbReference>
<accession>F0ZR47</accession>
<dbReference type="InParanoid" id="F0ZR47"/>
<feature type="compositionally biased region" description="Low complexity" evidence="1">
    <location>
        <begin position="143"/>
        <end position="152"/>
    </location>
</feature>
<dbReference type="KEGG" id="dpp:DICPUDRAFT_36498"/>
<feature type="compositionally biased region" description="Acidic residues" evidence="1">
    <location>
        <begin position="116"/>
        <end position="129"/>
    </location>
</feature>
<dbReference type="PANTHER" id="PTHR15657:SF1">
    <property type="entry name" value="THYROID TRANSCRIPTION FACTOR 1-ASSOCIATED PROTEIN 26"/>
    <property type="match status" value="1"/>
</dbReference>
<dbReference type="PANTHER" id="PTHR15657">
    <property type="entry name" value="THYROID TRANSCRIPTION FACTOR 1-ASSOCIATED PROTEIN 26"/>
    <property type="match status" value="1"/>
</dbReference>
<evidence type="ECO:0008006" key="4">
    <source>
        <dbReference type="Google" id="ProtNLM"/>
    </source>
</evidence>
<name>F0ZR47_DICPU</name>